<accession>A0ABR1RTM6</accession>
<reference evidence="2 3" key="1">
    <citation type="submission" date="2023-01" db="EMBL/GenBank/DDBJ databases">
        <title>Analysis of 21 Apiospora genomes using comparative genomics revels a genus with tremendous synthesis potential of carbohydrate active enzymes and secondary metabolites.</title>
        <authorList>
            <person name="Sorensen T."/>
        </authorList>
    </citation>
    <scope>NUCLEOTIDE SEQUENCE [LARGE SCALE GENOMIC DNA]</scope>
    <source>
        <strain evidence="2 3">CBS 20057</strain>
    </source>
</reference>
<feature type="compositionally biased region" description="Polar residues" evidence="1">
    <location>
        <begin position="58"/>
        <end position="75"/>
    </location>
</feature>
<evidence type="ECO:0000313" key="3">
    <source>
        <dbReference type="Proteomes" id="UP001396898"/>
    </source>
</evidence>
<organism evidence="2 3">
    <name type="scientific">Apiospora marii</name>
    <dbReference type="NCBI Taxonomy" id="335849"/>
    <lineage>
        <taxon>Eukaryota</taxon>
        <taxon>Fungi</taxon>
        <taxon>Dikarya</taxon>
        <taxon>Ascomycota</taxon>
        <taxon>Pezizomycotina</taxon>
        <taxon>Sordariomycetes</taxon>
        <taxon>Xylariomycetidae</taxon>
        <taxon>Amphisphaeriales</taxon>
        <taxon>Apiosporaceae</taxon>
        <taxon>Apiospora</taxon>
    </lineage>
</organism>
<gene>
    <name evidence="2" type="ORF">PG991_007499</name>
</gene>
<protein>
    <submittedName>
        <fullName evidence="2">Uncharacterized protein</fullName>
    </submittedName>
</protein>
<keyword evidence="3" id="KW-1185">Reference proteome</keyword>
<evidence type="ECO:0000313" key="2">
    <source>
        <dbReference type="EMBL" id="KAK8018309.1"/>
    </source>
</evidence>
<name>A0ABR1RTM6_9PEZI</name>
<comment type="caution">
    <text evidence="2">The sequence shown here is derived from an EMBL/GenBank/DDBJ whole genome shotgun (WGS) entry which is preliminary data.</text>
</comment>
<evidence type="ECO:0000256" key="1">
    <source>
        <dbReference type="SAM" id="MobiDB-lite"/>
    </source>
</evidence>
<proteinExistence type="predicted"/>
<dbReference type="EMBL" id="JAQQWI010000010">
    <property type="protein sequence ID" value="KAK8018309.1"/>
    <property type="molecule type" value="Genomic_DNA"/>
</dbReference>
<feature type="region of interest" description="Disordered" evidence="1">
    <location>
        <begin position="56"/>
        <end position="75"/>
    </location>
</feature>
<sequence length="211" mass="23309">MCYQIVELYSACRCLYYQHAVDRCAAFDRPGHFVTKKTILVGYACANHSAQIYHEPSASVSATGGRTPTRPPSNQAVQEIRQSERAVPSGRVVAGQSCGSHLMPSTGSNLQVHFLGHQTHADMLSHLYRQVPTKIREKLSHCSQSQSSIFLSWDITLTESVDTLIFFLRGCAGFIVWLMATTAWTVVTQTDIQDGFGIGVFRWHSRSSVGG</sequence>
<dbReference type="Proteomes" id="UP001396898">
    <property type="component" value="Unassembled WGS sequence"/>
</dbReference>